<dbReference type="RefSeq" id="WP_290333461.1">
    <property type="nucleotide sequence ID" value="NZ_JAUFPU010000018.1"/>
</dbReference>
<protein>
    <submittedName>
        <fullName evidence="2">Type II secretion system protein</fullName>
    </submittedName>
</protein>
<name>A0ABT8B734_9NEIS</name>
<comment type="caution">
    <text evidence="2">The sequence shown here is derived from an EMBL/GenBank/DDBJ whole genome shotgun (WGS) entry which is preliminary data.</text>
</comment>
<reference evidence="2" key="1">
    <citation type="journal article" date="2014" name="Int. J. Syst. Evol. Microbiol.">
        <title>Complete genome of a new Firmicutes species belonging to the dominant human colonic microbiota ('Ruminococcus bicirculans') reveals two chromosomes and a selective capacity to utilize plant glucans.</title>
        <authorList>
            <consortium name="NISC Comparative Sequencing Program"/>
            <person name="Wegmann U."/>
            <person name="Louis P."/>
            <person name="Goesmann A."/>
            <person name="Henrissat B."/>
            <person name="Duncan S.H."/>
            <person name="Flint H.J."/>
        </authorList>
    </citation>
    <scope>NUCLEOTIDE SEQUENCE</scope>
    <source>
        <strain evidence="2">CECT 7703</strain>
    </source>
</reference>
<keyword evidence="1" id="KW-0472">Membrane</keyword>
<dbReference type="InterPro" id="IPR012902">
    <property type="entry name" value="N_methyl_site"/>
</dbReference>
<proteinExistence type="predicted"/>
<reference evidence="2" key="2">
    <citation type="submission" date="2023-06" db="EMBL/GenBank/DDBJ databases">
        <authorList>
            <person name="Lucena T."/>
            <person name="Sun Q."/>
        </authorList>
    </citation>
    <scope>NUCLEOTIDE SEQUENCE</scope>
    <source>
        <strain evidence="2">CECT 7703</strain>
    </source>
</reference>
<dbReference type="Proteomes" id="UP001180081">
    <property type="component" value="Unassembled WGS sequence"/>
</dbReference>
<gene>
    <name evidence="2" type="ORF">QWZ03_14990</name>
</gene>
<organism evidence="2 3">
    <name type="scientific">Chitinimonas viridis</name>
    <dbReference type="NCBI Taxonomy" id="664880"/>
    <lineage>
        <taxon>Bacteria</taxon>
        <taxon>Pseudomonadati</taxon>
        <taxon>Pseudomonadota</taxon>
        <taxon>Betaproteobacteria</taxon>
        <taxon>Neisseriales</taxon>
        <taxon>Chitinibacteraceae</taxon>
        <taxon>Chitinimonas</taxon>
    </lineage>
</organism>
<dbReference type="PROSITE" id="PS00409">
    <property type="entry name" value="PROKAR_NTER_METHYL"/>
    <property type="match status" value="1"/>
</dbReference>
<keyword evidence="1" id="KW-0812">Transmembrane</keyword>
<dbReference type="NCBIfam" id="TIGR02532">
    <property type="entry name" value="IV_pilin_GFxxxE"/>
    <property type="match status" value="1"/>
</dbReference>
<dbReference type="EMBL" id="JAUFPU010000018">
    <property type="protein sequence ID" value="MDN3578072.1"/>
    <property type="molecule type" value="Genomic_DNA"/>
</dbReference>
<evidence type="ECO:0000313" key="2">
    <source>
        <dbReference type="EMBL" id="MDN3578072.1"/>
    </source>
</evidence>
<accession>A0ABT8B734</accession>
<dbReference type="Pfam" id="PF07963">
    <property type="entry name" value="N_methyl"/>
    <property type="match status" value="1"/>
</dbReference>
<sequence>MADLHLALAPVRPASPHPPIVVGSLRQRGFTLVEILVVMVITSLVTGLLFQSMAMINRAQQGFDAQLAEMGRGGVRAEWYRQLVGGLVPDYNDGKDKFTGGAMRLSGLTTMPLSPRYGAPQAFSLVLRPDGGEMTLVYRAEETQADFEVYRWPALKATFRYQDVDGSEYDSWPPVSALKPAQLPSAITIQSVGEDAISWVAVPRGDLQDEQKPTLPFGGI</sequence>
<feature type="transmembrane region" description="Helical" evidence="1">
    <location>
        <begin position="32"/>
        <end position="50"/>
    </location>
</feature>
<evidence type="ECO:0000256" key="1">
    <source>
        <dbReference type="SAM" id="Phobius"/>
    </source>
</evidence>
<keyword evidence="1" id="KW-1133">Transmembrane helix</keyword>
<keyword evidence="3" id="KW-1185">Reference proteome</keyword>
<evidence type="ECO:0000313" key="3">
    <source>
        <dbReference type="Proteomes" id="UP001180081"/>
    </source>
</evidence>